<evidence type="ECO:0000256" key="2">
    <source>
        <dbReference type="ARBA" id="ARBA00022490"/>
    </source>
</evidence>
<reference evidence="10 11" key="1">
    <citation type="submission" date="2017-05" db="EMBL/GenBank/DDBJ databases">
        <title>Genomic insights into alkan degradation activity of Oleiphilus messinensis.</title>
        <authorList>
            <person name="Kozyavkin S.A."/>
            <person name="Slesarev A.I."/>
            <person name="Golyshin P.N."/>
            <person name="Korzhenkov A."/>
            <person name="Golyshina O.N."/>
            <person name="Toshchakov S.V."/>
        </authorList>
    </citation>
    <scope>NUCLEOTIDE SEQUENCE [LARGE SCALE GENOMIC DNA]</scope>
    <source>
        <strain evidence="10 11">ME102</strain>
    </source>
</reference>
<dbReference type="GO" id="GO:0003723">
    <property type="term" value="F:RNA binding"/>
    <property type="evidence" value="ECO:0007669"/>
    <property type="project" value="InterPro"/>
</dbReference>
<keyword evidence="6" id="KW-0949">S-adenosyl-L-methionine</keyword>
<dbReference type="Pfam" id="PF17785">
    <property type="entry name" value="PUA_3"/>
    <property type="match status" value="1"/>
</dbReference>
<evidence type="ECO:0000259" key="8">
    <source>
        <dbReference type="Pfam" id="PF10672"/>
    </source>
</evidence>
<evidence type="ECO:0000256" key="5">
    <source>
        <dbReference type="ARBA" id="ARBA00022679"/>
    </source>
</evidence>
<dbReference type="PROSITE" id="PS50890">
    <property type="entry name" value="PUA"/>
    <property type="match status" value="1"/>
</dbReference>
<comment type="similarity">
    <text evidence="7">Belongs to the methyltransferase superfamily. RlmI family.</text>
</comment>
<dbReference type="PANTHER" id="PTHR42873:SF1">
    <property type="entry name" value="S-ADENOSYLMETHIONINE-DEPENDENT METHYLTRANSFERASE DOMAIN-CONTAINING PROTEIN"/>
    <property type="match status" value="1"/>
</dbReference>
<evidence type="ECO:0000256" key="3">
    <source>
        <dbReference type="ARBA" id="ARBA00022552"/>
    </source>
</evidence>
<dbReference type="SUPFAM" id="SSF53335">
    <property type="entry name" value="S-adenosyl-L-methionine-dependent methyltransferases"/>
    <property type="match status" value="1"/>
</dbReference>
<evidence type="ECO:0000259" key="9">
    <source>
        <dbReference type="Pfam" id="PF17785"/>
    </source>
</evidence>
<evidence type="ECO:0000256" key="4">
    <source>
        <dbReference type="ARBA" id="ARBA00022603"/>
    </source>
</evidence>
<protein>
    <submittedName>
        <fullName evidence="10">SAM-dependent 23S rRNA m(5)C1962 methyltransferase</fullName>
    </submittedName>
</protein>
<dbReference type="InterPro" id="IPR029063">
    <property type="entry name" value="SAM-dependent_MTases_sf"/>
</dbReference>
<dbReference type="InterPro" id="IPR036974">
    <property type="entry name" value="PUA_sf"/>
</dbReference>
<dbReference type="SUPFAM" id="SSF88697">
    <property type="entry name" value="PUA domain-like"/>
    <property type="match status" value="1"/>
</dbReference>
<dbReference type="CDD" id="cd21153">
    <property type="entry name" value="PUA_RlmI"/>
    <property type="match status" value="1"/>
</dbReference>
<dbReference type="EMBL" id="CP021425">
    <property type="protein sequence ID" value="ARU54862.1"/>
    <property type="molecule type" value="Genomic_DNA"/>
</dbReference>
<evidence type="ECO:0000256" key="1">
    <source>
        <dbReference type="ARBA" id="ARBA00004496"/>
    </source>
</evidence>
<keyword evidence="11" id="KW-1185">Reference proteome</keyword>
<comment type="subcellular location">
    <subcellularLocation>
        <location evidence="1">Cytoplasm</location>
    </subcellularLocation>
</comment>
<dbReference type="InterPro" id="IPR019614">
    <property type="entry name" value="SAM-dep_methyl-trfase"/>
</dbReference>
<dbReference type="CDD" id="cd11572">
    <property type="entry name" value="RlmI_M_like"/>
    <property type="match status" value="1"/>
</dbReference>
<evidence type="ECO:0000256" key="7">
    <source>
        <dbReference type="ARBA" id="ARBA00038091"/>
    </source>
</evidence>
<dbReference type="Gene3D" id="3.30.750.80">
    <property type="entry name" value="RNA methyltransferase domain (HRMD) like"/>
    <property type="match status" value="1"/>
</dbReference>
<sequence>MDTKVLRLRGNADKRIRAGHVWVYSNEVDTLKTPLTGFTAGDQVVIENAAGKALGTAFVNPNTLICARLISRSPKTFLNKKQIQNRIECALRLRSLNFALPYYRLVFGDSDALPGLVVDRFDDVCVVQISSAGMEQCKTAIITALNNVLAPKSIIFKNDGKMRRVEGLDTYVECVGENCDYLRVVENGVEFVVPIQGAQKTGWFYDHRVNRAMLQPYVQGKRVLDLFSYVGGWGLQAAAFGAEQVVAVDVSAGALEVLNENARLQGVEARTSTIRGDVFEVVEQMLQDKEKFDLVIADPPAFIPRRKDIKAGERAYGRLNEIALRLLSREGILVSASCSMHLEANRHIDLIRAAGRQVDRFVQVLGRGHQGPDHPILPAIPETDYIKAVFVRSLPSV</sequence>
<keyword evidence="3" id="KW-0698">rRNA processing</keyword>
<dbReference type="InterPro" id="IPR015947">
    <property type="entry name" value="PUA-like_sf"/>
</dbReference>
<keyword evidence="4 10" id="KW-0489">Methyltransferase</keyword>
<dbReference type="GO" id="GO:0005737">
    <property type="term" value="C:cytoplasm"/>
    <property type="evidence" value="ECO:0007669"/>
    <property type="project" value="UniProtKB-SubCell"/>
</dbReference>
<keyword evidence="5 10" id="KW-0808">Transferase</keyword>
<dbReference type="InterPro" id="IPR041532">
    <property type="entry name" value="RlmI-like_PUA"/>
</dbReference>
<keyword evidence="2" id="KW-0963">Cytoplasm</keyword>
<name>A0A1Y0I318_9GAMM</name>
<dbReference type="GO" id="GO:0008168">
    <property type="term" value="F:methyltransferase activity"/>
    <property type="evidence" value="ECO:0007669"/>
    <property type="project" value="UniProtKB-KW"/>
</dbReference>
<evidence type="ECO:0000313" key="10">
    <source>
        <dbReference type="EMBL" id="ARU54862.1"/>
    </source>
</evidence>
<gene>
    <name evidence="10" type="primary">rlmI</name>
    <name evidence="10" type="ORF">OLMES_0770</name>
</gene>
<evidence type="ECO:0000256" key="6">
    <source>
        <dbReference type="ARBA" id="ARBA00022691"/>
    </source>
</evidence>
<dbReference type="PANTHER" id="PTHR42873">
    <property type="entry name" value="RIBOSOMAL RNA LARGE SUBUNIT METHYLTRANSFERASE"/>
    <property type="match status" value="1"/>
</dbReference>
<proteinExistence type="inferred from homology"/>
<dbReference type="RefSeq" id="WP_087460026.1">
    <property type="nucleotide sequence ID" value="NZ_CP021425.1"/>
</dbReference>
<feature type="domain" description="S-adenosylmethionine-dependent methyltransferase" evidence="8">
    <location>
        <begin position="175"/>
        <end position="303"/>
    </location>
</feature>
<dbReference type="CDD" id="cd02440">
    <property type="entry name" value="AdoMet_MTases"/>
    <property type="match status" value="1"/>
</dbReference>
<feature type="domain" description="RlmI-like PUA" evidence="9">
    <location>
        <begin position="6"/>
        <end position="72"/>
    </location>
</feature>
<dbReference type="Proteomes" id="UP000196027">
    <property type="component" value="Chromosome"/>
</dbReference>
<dbReference type="GO" id="GO:0006364">
    <property type="term" value="P:rRNA processing"/>
    <property type="evidence" value="ECO:0007669"/>
    <property type="project" value="UniProtKB-KW"/>
</dbReference>
<dbReference type="GO" id="GO:0032259">
    <property type="term" value="P:methylation"/>
    <property type="evidence" value="ECO:0007669"/>
    <property type="project" value="UniProtKB-KW"/>
</dbReference>
<dbReference type="Gene3D" id="3.40.50.150">
    <property type="entry name" value="Vaccinia Virus protein VP39"/>
    <property type="match status" value="1"/>
</dbReference>
<dbReference type="Pfam" id="PF10672">
    <property type="entry name" value="Methyltrans_SAM"/>
    <property type="match status" value="1"/>
</dbReference>
<dbReference type="AlphaFoldDB" id="A0A1Y0I318"/>
<accession>A0A1Y0I318</accession>
<dbReference type="Gene3D" id="2.30.130.10">
    <property type="entry name" value="PUA domain"/>
    <property type="match status" value="1"/>
</dbReference>
<dbReference type="OrthoDB" id="9805492at2"/>
<dbReference type="KEGG" id="ome:OLMES_0770"/>
<evidence type="ECO:0000313" key="11">
    <source>
        <dbReference type="Proteomes" id="UP000196027"/>
    </source>
</evidence>
<organism evidence="10 11">
    <name type="scientific">Oleiphilus messinensis</name>
    <dbReference type="NCBI Taxonomy" id="141451"/>
    <lineage>
        <taxon>Bacteria</taxon>
        <taxon>Pseudomonadati</taxon>
        <taxon>Pseudomonadota</taxon>
        <taxon>Gammaproteobacteria</taxon>
        <taxon>Oceanospirillales</taxon>
        <taxon>Oleiphilaceae</taxon>
        <taxon>Oleiphilus</taxon>
    </lineage>
</organism>